<proteinExistence type="predicted"/>
<organism evidence="1 2">
    <name type="scientific">Limnochorda pilosa</name>
    <dbReference type="NCBI Taxonomy" id="1555112"/>
    <lineage>
        <taxon>Bacteria</taxon>
        <taxon>Bacillati</taxon>
        <taxon>Bacillota</taxon>
        <taxon>Limnochordia</taxon>
        <taxon>Limnochordales</taxon>
        <taxon>Limnochordaceae</taxon>
        <taxon>Limnochorda</taxon>
    </lineage>
</organism>
<name>A0A0K2SIH6_LIMPI</name>
<reference evidence="2" key="2">
    <citation type="journal article" date="2016" name="Int. J. Syst. Evol. Microbiol.">
        <title>Complete genome sequence and cell structure of Limnochorda pilosa, a Gram-negative spore-former within the phylum Firmicutes.</title>
        <authorList>
            <person name="Watanabe M."/>
            <person name="Kojima H."/>
            <person name="Fukui M."/>
        </authorList>
    </citation>
    <scope>NUCLEOTIDE SEQUENCE [LARGE SCALE GENOMIC DNA]</scope>
    <source>
        <strain evidence="2">HC45</strain>
    </source>
</reference>
<accession>A0A0K2SIH6</accession>
<dbReference type="Gene3D" id="2.40.160.60">
    <property type="entry name" value="Outer membrane protein transport protein (OMPP1/FadL/TodX)"/>
    <property type="match status" value="1"/>
</dbReference>
<dbReference type="AlphaFoldDB" id="A0A0K2SIH6"/>
<protein>
    <submittedName>
        <fullName evidence="1">Uncharacterized protein</fullName>
    </submittedName>
</protein>
<dbReference type="Proteomes" id="UP000065807">
    <property type="component" value="Chromosome"/>
</dbReference>
<sequence>MNGTVEATFSGPRRWFHVALVLLLVIGVELTLGTPVWAQEAFPGPAPGARAYGMGGAYVAVVSDPSALYWNPAALGEQHLQVYAALGGQNLGQVADLIALGQALKDKDTTKLNDLAKEPIDVPLSALAAVGLGPAALGVGAQGVATASSTSTSATAEYRLVVPVRAGVGIPVVGIPALGSLRVGAAASYYAGQHYEWTSGSDPLQNSGSGFGVDLGLKAKLTPWISAGLVAHDVVNTFAWEGEALEPPKPSFQAGVQVTPPILGLTVAADVDSQKFLHVGAEYRLLGVLALRGGYIQPLDAGAAPSDLASLRAGVGVGFLVGSVNAGIGFASDPFQVKDVMVEASVGF</sequence>
<keyword evidence="2" id="KW-1185">Reference proteome</keyword>
<evidence type="ECO:0000313" key="1">
    <source>
        <dbReference type="EMBL" id="BAS26890.1"/>
    </source>
</evidence>
<dbReference type="OrthoDB" id="2111548at2"/>
<dbReference type="RefSeq" id="WP_068135015.1">
    <property type="nucleotide sequence ID" value="NZ_AP014924.1"/>
</dbReference>
<reference evidence="2" key="1">
    <citation type="submission" date="2015-07" db="EMBL/GenBank/DDBJ databases">
        <title>Complete genome sequence and phylogenetic analysis of Limnochorda pilosa.</title>
        <authorList>
            <person name="Watanabe M."/>
            <person name="Kojima H."/>
            <person name="Fukui M."/>
        </authorList>
    </citation>
    <scope>NUCLEOTIDE SEQUENCE [LARGE SCALE GENOMIC DNA]</scope>
    <source>
        <strain evidence="2">HC45</strain>
    </source>
</reference>
<dbReference type="KEGG" id="lpil:LIP_1033"/>
<gene>
    <name evidence="1" type="ORF">LIP_1033</name>
</gene>
<dbReference type="STRING" id="1555112.LIP_1033"/>
<evidence type="ECO:0000313" key="2">
    <source>
        <dbReference type="Proteomes" id="UP000065807"/>
    </source>
</evidence>
<dbReference type="EMBL" id="AP014924">
    <property type="protein sequence ID" value="BAS26890.1"/>
    <property type="molecule type" value="Genomic_DNA"/>
</dbReference>